<dbReference type="EMBL" id="CAJFCW020000005">
    <property type="protein sequence ID" value="CAG9122022.1"/>
    <property type="molecule type" value="Genomic_DNA"/>
</dbReference>
<protein>
    <submittedName>
        <fullName evidence="1">Uncharacterized protein</fullName>
    </submittedName>
</protein>
<comment type="caution">
    <text evidence="1">The sequence shown here is derived from an EMBL/GenBank/DDBJ whole genome shotgun (WGS) entry which is preliminary data.</text>
</comment>
<proteinExistence type="predicted"/>
<name>A0A811LF72_9BILA</name>
<sequence>MARSSTPEDDFNRNPFACAYSDMTLEQMELDQTQAEERYQQLAALYEEVSTRLQLVEPRVSYGLTSKPWSWRSLNYKRRINLTTDSTITDRIQNPRMQFDVTKVDQLFKDLANRIPHTCLSWTYGRYTVKSDELYKILYTNGIFSTGISKNETYGRVPDVMQLGHSASYGHAFMSTETLVHAMRFAWKKVRNYSYKSATDFKLRNQILLPQGAAV</sequence>
<evidence type="ECO:0000313" key="1">
    <source>
        <dbReference type="EMBL" id="CAD5226323.1"/>
    </source>
</evidence>
<organism evidence="1 2">
    <name type="scientific">Bursaphelenchus okinawaensis</name>
    <dbReference type="NCBI Taxonomy" id="465554"/>
    <lineage>
        <taxon>Eukaryota</taxon>
        <taxon>Metazoa</taxon>
        <taxon>Ecdysozoa</taxon>
        <taxon>Nematoda</taxon>
        <taxon>Chromadorea</taxon>
        <taxon>Rhabditida</taxon>
        <taxon>Tylenchina</taxon>
        <taxon>Tylenchomorpha</taxon>
        <taxon>Aphelenchoidea</taxon>
        <taxon>Aphelenchoididae</taxon>
        <taxon>Bursaphelenchus</taxon>
    </lineage>
</organism>
<accession>A0A811LF72</accession>
<evidence type="ECO:0000313" key="2">
    <source>
        <dbReference type="Proteomes" id="UP000614601"/>
    </source>
</evidence>
<keyword evidence="2" id="KW-1185">Reference proteome</keyword>
<dbReference type="AlphaFoldDB" id="A0A811LF72"/>
<dbReference type="Proteomes" id="UP000614601">
    <property type="component" value="Unassembled WGS sequence"/>
</dbReference>
<dbReference type="Proteomes" id="UP000783686">
    <property type="component" value="Unassembled WGS sequence"/>
</dbReference>
<reference evidence="1" key="1">
    <citation type="submission" date="2020-09" db="EMBL/GenBank/DDBJ databases">
        <authorList>
            <person name="Kikuchi T."/>
        </authorList>
    </citation>
    <scope>NUCLEOTIDE SEQUENCE</scope>
    <source>
        <strain evidence="1">SH1</strain>
    </source>
</reference>
<gene>
    <name evidence="1" type="ORF">BOKJ2_LOCUS12020</name>
</gene>
<dbReference type="EMBL" id="CAJFDH010000005">
    <property type="protein sequence ID" value="CAD5226323.1"/>
    <property type="molecule type" value="Genomic_DNA"/>
</dbReference>